<dbReference type="CDD" id="cd01949">
    <property type="entry name" value="GGDEF"/>
    <property type="match status" value="1"/>
</dbReference>
<dbReference type="Pfam" id="PF00990">
    <property type="entry name" value="GGDEF"/>
    <property type="match status" value="1"/>
</dbReference>
<dbReference type="GO" id="GO:1902201">
    <property type="term" value="P:negative regulation of bacterial-type flagellum-dependent cell motility"/>
    <property type="evidence" value="ECO:0007669"/>
    <property type="project" value="TreeGrafter"/>
</dbReference>
<feature type="region of interest" description="Disordered" evidence="4">
    <location>
        <begin position="48"/>
        <end position="67"/>
    </location>
</feature>
<feature type="region of interest" description="Disordered" evidence="4">
    <location>
        <begin position="1"/>
        <end position="20"/>
    </location>
</feature>
<dbReference type="NCBIfam" id="TIGR00254">
    <property type="entry name" value="GGDEF"/>
    <property type="match status" value="1"/>
</dbReference>
<evidence type="ECO:0000259" key="5">
    <source>
        <dbReference type="PROSITE" id="PS50887"/>
    </source>
</evidence>
<evidence type="ECO:0000256" key="2">
    <source>
        <dbReference type="ARBA" id="ARBA00012528"/>
    </source>
</evidence>
<dbReference type="GO" id="GO:0052621">
    <property type="term" value="F:diguanylate cyclase activity"/>
    <property type="evidence" value="ECO:0007669"/>
    <property type="project" value="UniProtKB-EC"/>
</dbReference>
<dbReference type="InterPro" id="IPR050469">
    <property type="entry name" value="Diguanylate_Cyclase"/>
</dbReference>
<dbReference type="Proteomes" id="UP000323164">
    <property type="component" value="Unassembled WGS sequence"/>
</dbReference>
<dbReference type="InterPro" id="IPR043128">
    <property type="entry name" value="Rev_trsase/Diguanyl_cyclase"/>
</dbReference>
<dbReference type="PROSITE" id="PS50887">
    <property type="entry name" value="GGDEF"/>
    <property type="match status" value="1"/>
</dbReference>
<dbReference type="PANTHER" id="PTHR45138">
    <property type="entry name" value="REGULATORY COMPONENTS OF SENSORY TRANSDUCTION SYSTEM"/>
    <property type="match status" value="1"/>
</dbReference>
<dbReference type="InterPro" id="IPR029787">
    <property type="entry name" value="Nucleotide_cyclase"/>
</dbReference>
<comment type="catalytic activity">
    <reaction evidence="3">
        <text>2 GTP = 3',3'-c-di-GMP + 2 diphosphate</text>
        <dbReference type="Rhea" id="RHEA:24898"/>
        <dbReference type="ChEBI" id="CHEBI:33019"/>
        <dbReference type="ChEBI" id="CHEBI:37565"/>
        <dbReference type="ChEBI" id="CHEBI:58805"/>
        <dbReference type="EC" id="2.7.7.65"/>
    </reaction>
</comment>
<evidence type="ECO:0000313" key="6">
    <source>
        <dbReference type="EMBL" id="TZF90983.1"/>
    </source>
</evidence>
<evidence type="ECO:0000313" key="7">
    <source>
        <dbReference type="Proteomes" id="UP000323164"/>
    </source>
</evidence>
<dbReference type="SUPFAM" id="SSF55781">
    <property type="entry name" value="GAF domain-like"/>
    <property type="match status" value="1"/>
</dbReference>
<comment type="cofactor">
    <cofactor evidence="1">
        <name>Mg(2+)</name>
        <dbReference type="ChEBI" id="CHEBI:18420"/>
    </cofactor>
</comment>
<proteinExistence type="predicted"/>
<dbReference type="SMART" id="SM00267">
    <property type="entry name" value="GGDEF"/>
    <property type="match status" value="1"/>
</dbReference>
<dbReference type="InterPro" id="IPR029016">
    <property type="entry name" value="GAF-like_dom_sf"/>
</dbReference>
<dbReference type="InterPro" id="IPR000160">
    <property type="entry name" value="GGDEF_dom"/>
</dbReference>
<feature type="domain" description="GGDEF" evidence="5">
    <location>
        <begin position="276"/>
        <end position="405"/>
    </location>
</feature>
<dbReference type="OrthoDB" id="9803824at2"/>
<dbReference type="Gene3D" id="3.30.70.270">
    <property type="match status" value="1"/>
</dbReference>
<dbReference type="Pfam" id="PF01590">
    <property type="entry name" value="GAF"/>
    <property type="match status" value="1"/>
</dbReference>
<keyword evidence="7" id="KW-1185">Reference proteome</keyword>
<accession>A0A5D8ZA94</accession>
<organism evidence="6 7">
    <name type="scientific">Cognatilysobacter lacus</name>
    <dbReference type="NCBI Taxonomy" id="1643323"/>
    <lineage>
        <taxon>Bacteria</taxon>
        <taxon>Pseudomonadati</taxon>
        <taxon>Pseudomonadota</taxon>
        <taxon>Gammaproteobacteria</taxon>
        <taxon>Lysobacterales</taxon>
        <taxon>Lysobacteraceae</taxon>
        <taxon>Cognatilysobacter</taxon>
    </lineage>
</organism>
<sequence>MRASPAGARAPRDTGCRPSIWRQRGGVMRWAWTQRSGRPLPSVIPRARVPRRPPHASRAAMTAPPSTDDLLADTGRPLLQLVQHLTGMETSFITAIDWESQAQDVVLSLNTGAITVAEGSRIDWSRSMCRSMFLAGRPHSADVTAEIAGSETAAALGMRSFFAVPILCGDVTIGTVCGSSARAVELSDHQIASMELIATSLRQQIDTRVQLAAALARAEAATRDVGHARREVDEHREIARSLEVLANTDSLTGLLNRRSFNARWEEELSRSGRRGYRLGVLLIDVDRFKGVNDSAGHAAGDAVLIALAASLRAASTSADIAARLGGDEFALVLTHHGVNHLLEVAACIRQHFAALMLEAGTAGITLSIGIAVSDTSARRDLLGAADRALYASKALDGDCAQVADLAIGA</sequence>
<comment type="caution">
    <text evidence="6">The sequence shown here is derived from an EMBL/GenBank/DDBJ whole genome shotgun (WGS) entry which is preliminary data.</text>
</comment>
<dbReference type="Gene3D" id="3.30.450.40">
    <property type="match status" value="1"/>
</dbReference>
<dbReference type="SUPFAM" id="SSF55073">
    <property type="entry name" value="Nucleotide cyclase"/>
    <property type="match status" value="1"/>
</dbReference>
<evidence type="ECO:0000256" key="4">
    <source>
        <dbReference type="SAM" id="MobiDB-lite"/>
    </source>
</evidence>
<dbReference type="InterPro" id="IPR003018">
    <property type="entry name" value="GAF"/>
</dbReference>
<dbReference type="AlphaFoldDB" id="A0A5D8ZA94"/>
<name>A0A5D8ZA94_9GAMM</name>
<dbReference type="EC" id="2.7.7.65" evidence="2"/>
<dbReference type="GO" id="GO:0005886">
    <property type="term" value="C:plasma membrane"/>
    <property type="evidence" value="ECO:0007669"/>
    <property type="project" value="TreeGrafter"/>
</dbReference>
<evidence type="ECO:0000256" key="3">
    <source>
        <dbReference type="ARBA" id="ARBA00034247"/>
    </source>
</evidence>
<protein>
    <recommendedName>
        <fullName evidence="2">diguanylate cyclase</fullName>
        <ecNumber evidence="2">2.7.7.65</ecNumber>
    </recommendedName>
</protein>
<evidence type="ECO:0000256" key="1">
    <source>
        <dbReference type="ARBA" id="ARBA00001946"/>
    </source>
</evidence>
<dbReference type="EMBL" id="VTRV01000020">
    <property type="protein sequence ID" value="TZF90983.1"/>
    <property type="molecule type" value="Genomic_DNA"/>
</dbReference>
<dbReference type="FunFam" id="3.30.70.270:FF:000001">
    <property type="entry name" value="Diguanylate cyclase domain protein"/>
    <property type="match status" value="1"/>
</dbReference>
<reference evidence="6 7" key="1">
    <citation type="submission" date="2019-08" db="EMBL/GenBank/DDBJ databases">
        <title>Draft genome sequence of Lysobacter sp. UKS-15.</title>
        <authorList>
            <person name="Im W.-T."/>
        </authorList>
    </citation>
    <scope>NUCLEOTIDE SEQUENCE [LARGE SCALE GENOMIC DNA]</scope>
    <source>
        <strain evidence="6 7">UKS-15</strain>
    </source>
</reference>
<dbReference type="PANTHER" id="PTHR45138:SF9">
    <property type="entry name" value="DIGUANYLATE CYCLASE DGCM-RELATED"/>
    <property type="match status" value="1"/>
</dbReference>
<gene>
    <name evidence="6" type="ORF">FW784_03235</name>
</gene>
<dbReference type="GO" id="GO:0043709">
    <property type="term" value="P:cell adhesion involved in single-species biofilm formation"/>
    <property type="evidence" value="ECO:0007669"/>
    <property type="project" value="TreeGrafter"/>
</dbReference>